<evidence type="ECO:0008006" key="4">
    <source>
        <dbReference type="Google" id="ProtNLM"/>
    </source>
</evidence>
<reference evidence="2" key="1">
    <citation type="submission" date="2023-05" db="EMBL/GenBank/DDBJ databases">
        <title>Nepenthes gracilis genome sequencing.</title>
        <authorList>
            <person name="Fukushima K."/>
        </authorList>
    </citation>
    <scope>NUCLEOTIDE SEQUENCE</scope>
    <source>
        <strain evidence="2">SING2019-196</strain>
    </source>
</reference>
<dbReference type="PANTHER" id="PTHR11764:SF58">
    <property type="entry name" value="BETA-AMYRIN SYNTHASE-RELATED"/>
    <property type="match status" value="1"/>
</dbReference>
<dbReference type="SUPFAM" id="SSF48239">
    <property type="entry name" value="Terpenoid cyclases/Protein prenyltransferases"/>
    <property type="match status" value="1"/>
</dbReference>
<dbReference type="InterPro" id="IPR008930">
    <property type="entry name" value="Terpenoid_cyclase/PrenylTrfase"/>
</dbReference>
<dbReference type="AlphaFoldDB" id="A0AAD3XSX2"/>
<gene>
    <name evidence="2" type="ORF">Nepgr_016901</name>
</gene>
<evidence type="ECO:0000313" key="2">
    <source>
        <dbReference type="EMBL" id="GMH15060.1"/>
    </source>
</evidence>
<comment type="caution">
    <text evidence="2">The sequence shown here is derived from an EMBL/GenBank/DDBJ whole genome shotgun (WGS) entry which is preliminary data.</text>
</comment>
<keyword evidence="3" id="KW-1185">Reference proteome</keyword>
<dbReference type="GO" id="GO:0042300">
    <property type="term" value="F:beta-amyrin synthase activity"/>
    <property type="evidence" value="ECO:0007669"/>
    <property type="project" value="TreeGrafter"/>
</dbReference>
<proteinExistence type="predicted"/>
<accession>A0AAD3XSX2</accession>
<keyword evidence="1" id="KW-0413">Isomerase</keyword>
<dbReference type="EMBL" id="BSYO01000014">
    <property type="protein sequence ID" value="GMH15060.1"/>
    <property type="molecule type" value="Genomic_DNA"/>
</dbReference>
<protein>
    <recommendedName>
        <fullName evidence="4">Beta-amyrin synthase</fullName>
    </recommendedName>
</protein>
<dbReference type="PANTHER" id="PTHR11764">
    <property type="entry name" value="TERPENE CYCLASE/MUTASE FAMILY MEMBER"/>
    <property type="match status" value="1"/>
</dbReference>
<evidence type="ECO:0000256" key="1">
    <source>
        <dbReference type="ARBA" id="ARBA00023235"/>
    </source>
</evidence>
<dbReference type="GO" id="GO:0005811">
    <property type="term" value="C:lipid droplet"/>
    <property type="evidence" value="ECO:0007669"/>
    <property type="project" value="InterPro"/>
</dbReference>
<dbReference type="GO" id="GO:0016104">
    <property type="term" value="P:triterpenoid biosynthetic process"/>
    <property type="evidence" value="ECO:0007669"/>
    <property type="project" value="InterPro"/>
</dbReference>
<dbReference type="Proteomes" id="UP001279734">
    <property type="component" value="Unassembled WGS sequence"/>
</dbReference>
<evidence type="ECO:0000313" key="3">
    <source>
        <dbReference type="Proteomes" id="UP001279734"/>
    </source>
</evidence>
<dbReference type="Gene3D" id="1.50.10.20">
    <property type="match status" value="1"/>
</dbReference>
<dbReference type="InterPro" id="IPR018333">
    <property type="entry name" value="Squalene_cyclase"/>
</dbReference>
<organism evidence="2 3">
    <name type="scientific">Nepenthes gracilis</name>
    <name type="common">Slender pitcher plant</name>
    <dbReference type="NCBI Taxonomy" id="150966"/>
    <lineage>
        <taxon>Eukaryota</taxon>
        <taxon>Viridiplantae</taxon>
        <taxon>Streptophyta</taxon>
        <taxon>Embryophyta</taxon>
        <taxon>Tracheophyta</taxon>
        <taxon>Spermatophyta</taxon>
        <taxon>Magnoliopsida</taxon>
        <taxon>eudicotyledons</taxon>
        <taxon>Gunneridae</taxon>
        <taxon>Pentapetalae</taxon>
        <taxon>Caryophyllales</taxon>
        <taxon>Nepenthaceae</taxon>
        <taxon>Nepenthes</taxon>
    </lineage>
</organism>
<sequence>MFAFGYLEKDLMEDATMLLQELIDGFLTMVAPPPSLLGARLGFQYLVFIIGQDATQCLQNFGCFLLSFLYIQPLCMLACWVEDPNGDCFKRNLARIPDYIWAGEDGMKMQTCGSQLWDTVFAIQALLVANLNDKIGPTLKKGHNYIKNSQVKDNPSDDFKSMYRHISKGSWTFTDQDHGWQVSDCTAKSLKVSILLLELF</sequence>
<name>A0AAD3XSX2_NEPGR</name>